<dbReference type="PANTHER" id="PTHR37316">
    <property type="entry name" value="TEICHOIC ACID GLYCEROL-PHOSPHATE PRIMASE"/>
    <property type="match status" value="1"/>
</dbReference>
<comment type="caution">
    <text evidence="1">The sequence shown here is derived from an EMBL/GenBank/DDBJ whole genome shotgun (WGS) entry which is preliminary data.</text>
</comment>
<dbReference type="EMBL" id="SDPQ02000003">
    <property type="protein sequence ID" value="KAA1395268.1"/>
    <property type="molecule type" value="Genomic_DNA"/>
</dbReference>
<dbReference type="GO" id="GO:0047355">
    <property type="term" value="F:CDP-glycerol glycerophosphotransferase activity"/>
    <property type="evidence" value="ECO:0007669"/>
    <property type="project" value="InterPro"/>
</dbReference>
<proteinExistence type="predicted"/>
<accession>A0A5M4FA79</accession>
<dbReference type="InterPro" id="IPR043148">
    <property type="entry name" value="TagF_C"/>
</dbReference>
<gene>
    <name evidence="1" type="ORF">ESP70_013955</name>
</gene>
<dbReference type="Proteomes" id="UP000380867">
    <property type="component" value="Unassembled WGS sequence"/>
</dbReference>
<evidence type="ECO:0000313" key="1">
    <source>
        <dbReference type="EMBL" id="KAA1395268.1"/>
    </source>
</evidence>
<reference evidence="1" key="1">
    <citation type="submission" date="2019-09" db="EMBL/GenBank/DDBJ databases">
        <authorList>
            <person name="Li J."/>
        </authorList>
    </citation>
    <scope>NUCLEOTIDE SEQUENCE [LARGE SCALE GENOMIC DNA]</scope>
    <source>
        <strain evidence="1">JCM 14732</strain>
    </source>
</reference>
<dbReference type="AlphaFoldDB" id="A0A5M4FA79"/>
<dbReference type="PANTHER" id="PTHR37316:SF3">
    <property type="entry name" value="TEICHOIC ACID GLYCEROL-PHOSPHATE TRANSFERASE"/>
    <property type="match status" value="1"/>
</dbReference>
<dbReference type="GO" id="GO:0016020">
    <property type="term" value="C:membrane"/>
    <property type="evidence" value="ECO:0007669"/>
    <property type="project" value="InterPro"/>
</dbReference>
<sequence length="703" mass="78166">MTDPSSTTTQLTATPDDLRLVLIAASPDAARAASTSRKPASEPWPTVVDVAAPDEAAEVDAVRRSLDETHTRLVGFSGRILSVTEMTPRLKNGTKLAERCGLADASFPLPVLTGWTDLRVLEIYADWVRERHADALIALQPALDAYLQLLPYRSFAASLDGIDITDDNTLLLTGTCRRGASEGPTPPPEAVTLIVSDLDSNTLLTVPTTPQLRVDSGVRRWTGFTATIPADQLPIGRTKLEVEAEGPAGFDPPRKRVTASIGLSAASRPLIVGGRRLQPVPVASGAAHLLELVVREAGGLAARLGWSRTMAMHDLKAAVRRQPFAWVRLARLLTRPFVRKPIWLVGERADTARDNGYHLFSHLRRERHDIRSYYVIDRDCEQRERVAGFGHVVAHSSWRHRLLMLHAEVLANAYSIKHMVPRQWDGNTYMRQFAWRVGAYRAYLNHGVDVDTNALRRRVGGYDTYITTMAREAAAARATSGYDQQVVQAGLARYDALVPTPESRTILFMPTWRQYLVAKLFSTSDDGATLFEGSAYQRFILGFLTSERLAAVLERHDYQLRFMPHYNLRNELADVPVGSERITVLSGASADIQEVMLEADLFITDHSSVHFDIAYLGTPLIYSHFDNAEYRAFHATPSWFDHERDGFGPVVDDLESTIDAIEAYLVGGCRREAVYEGRAAEAFTYRDRDNARRNVAAIEALRP</sequence>
<keyword evidence="2" id="KW-1185">Reference proteome</keyword>
<dbReference type="InterPro" id="IPR051612">
    <property type="entry name" value="Teichoic_Acid_Biosynth"/>
</dbReference>
<protein>
    <submittedName>
        <fullName evidence="1">Uncharacterized protein</fullName>
    </submittedName>
</protein>
<dbReference type="OrthoDB" id="8549922at2"/>
<dbReference type="RefSeq" id="WP_149689934.1">
    <property type="nucleotide sequence ID" value="NZ_SDPQ02000003.1"/>
</dbReference>
<dbReference type="Gene3D" id="3.40.50.12580">
    <property type="match status" value="1"/>
</dbReference>
<dbReference type="Pfam" id="PF04464">
    <property type="entry name" value="Glyphos_transf"/>
    <property type="match status" value="1"/>
</dbReference>
<name>A0A5M4FA79_9ACTN</name>
<evidence type="ECO:0000313" key="2">
    <source>
        <dbReference type="Proteomes" id="UP000380867"/>
    </source>
</evidence>
<dbReference type="InterPro" id="IPR007554">
    <property type="entry name" value="Glycerophosphate_synth"/>
</dbReference>
<organism evidence="1 2">
    <name type="scientific">Aeromicrobium ginsengisoli</name>
    <dbReference type="NCBI Taxonomy" id="363867"/>
    <lineage>
        <taxon>Bacteria</taxon>
        <taxon>Bacillati</taxon>
        <taxon>Actinomycetota</taxon>
        <taxon>Actinomycetes</taxon>
        <taxon>Propionibacteriales</taxon>
        <taxon>Nocardioidaceae</taxon>
        <taxon>Aeromicrobium</taxon>
    </lineage>
</organism>
<dbReference type="SUPFAM" id="SSF53756">
    <property type="entry name" value="UDP-Glycosyltransferase/glycogen phosphorylase"/>
    <property type="match status" value="1"/>
</dbReference>